<reference evidence="1" key="1">
    <citation type="journal article" date="2020" name="Stud. Mycol.">
        <title>101 Dothideomycetes genomes: a test case for predicting lifestyles and emergence of pathogens.</title>
        <authorList>
            <person name="Haridas S."/>
            <person name="Albert R."/>
            <person name="Binder M."/>
            <person name="Bloem J."/>
            <person name="Labutti K."/>
            <person name="Salamov A."/>
            <person name="Andreopoulos B."/>
            <person name="Baker S."/>
            <person name="Barry K."/>
            <person name="Bills G."/>
            <person name="Bluhm B."/>
            <person name="Cannon C."/>
            <person name="Castanera R."/>
            <person name="Culley D."/>
            <person name="Daum C."/>
            <person name="Ezra D."/>
            <person name="Gonzalez J."/>
            <person name="Henrissat B."/>
            <person name="Kuo A."/>
            <person name="Liang C."/>
            <person name="Lipzen A."/>
            <person name="Lutzoni F."/>
            <person name="Magnuson J."/>
            <person name="Mondo S."/>
            <person name="Nolan M."/>
            <person name="Ohm R."/>
            <person name="Pangilinan J."/>
            <person name="Park H.-J."/>
            <person name="Ramirez L."/>
            <person name="Alfaro M."/>
            <person name="Sun H."/>
            <person name="Tritt A."/>
            <person name="Yoshinaga Y."/>
            <person name="Zwiers L.-H."/>
            <person name="Turgeon B."/>
            <person name="Goodwin S."/>
            <person name="Spatafora J."/>
            <person name="Crous P."/>
            <person name="Grigoriev I."/>
        </authorList>
    </citation>
    <scope>NUCLEOTIDE SEQUENCE</scope>
    <source>
        <strain evidence="1">CBS 125425</strain>
    </source>
</reference>
<dbReference type="PANTHER" id="PTHR47803:SF1">
    <property type="entry name" value="TRNA-SPECIFIC ADENOSINE DEAMINASE 1"/>
    <property type="match status" value="1"/>
</dbReference>
<keyword evidence="2" id="KW-1185">Reference proteome</keyword>
<evidence type="ECO:0000313" key="1">
    <source>
        <dbReference type="EMBL" id="KAF2738827.1"/>
    </source>
</evidence>
<dbReference type="GO" id="GO:0043829">
    <property type="term" value="F:tRNA-specific adenosine-37 deaminase activity"/>
    <property type="evidence" value="ECO:0007669"/>
    <property type="project" value="TreeGrafter"/>
</dbReference>
<gene>
    <name evidence="1" type="ORF">EJ04DRAFT_428369</name>
</gene>
<dbReference type="PANTHER" id="PTHR47803">
    <property type="entry name" value="TRNA-SPECIFIC ADENOSINE DEAMINASE 1"/>
    <property type="match status" value="1"/>
</dbReference>
<protein>
    <submittedName>
        <fullName evidence="1">Uncharacterized protein</fullName>
    </submittedName>
</protein>
<dbReference type="Proteomes" id="UP000799444">
    <property type="component" value="Unassembled WGS sequence"/>
</dbReference>
<dbReference type="InterPro" id="IPR042935">
    <property type="entry name" value="Tad1"/>
</dbReference>
<dbReference type="OrthoDB" id="10268011at2759"/>
<comment type="caution">
    <text evidence="1">The sequence shown here is derived from an EMBL/GenBank/DDBJ whole genome shotgun (WGS) entry which is preliminary data.</text>
</comment>
<feature type="non-terminal residue" evidence="1">
    <location>
        <position position="1"/>
    </location>
</feature>
<dbReference type="GO" id="GO:0002100">
    <property type="term" value="P:tRNA wobble adenosine to inosine editing"/>
    <property type="evidence" value="ECO:0007669"/>
    <property type="project" value="InterPro"/>
</dbReference>
<organism evidence="1 2">
    <name type="scientific">Polyplosphaeria fusca</name>
    <dbReference type="NCBI Taxonomy" id="682080"/>
    <lineage>
        <taxon>Eukaryota</taxon>
        <taxon>Fungi</taxon>
        <taxon>Dikarya</taxon>
        <taxon>Ascomycota</taxon>
        <taxon>Pezizomycotina</taxon>
        <taxon>Dothideomycetes</taxon>
        <taxon>Pleosporomycetidae</taxon>
        <taxon>Pleosporales</taxon>
        <taxon>Tetraplosphaeriaceae</taxon>
        <taxon>Polyplosphaeria</taxon>
    </lineage>
</organism>
<dbReference type="EMBL" id="ML996107">
    <property type="protein sequence ID" value="KAF2738827.1"/>
    <property type="molecule type" value="Genomic_DNA"/>
</dbReference>
<accession>A0A9P4R478</accession>
<evidence type="ECO:0000313" key="2">
    <source>
        <dbReference type="Proteomes" id="UP000799444"/>
    </source>
</evidence>
<name>A0A9P4R478_9PLEO</name>
<proteinExistence type="predicted"/>
<dbReference type="AlphaFoldDB" id="A0A9P4R478"/>
<sequence>STTPDMTPSADAIADCVLSAFNSLPNKRKPRPRDDGAREWVPLAGIVLAKGTYCL</sequence>